<feature type="transmembrane region" description="Helical" evidence="1">
    <location>
        <begin position="224"/>
        <end position="246"/>
    </location>
</feature>
<sequence length="289" mass="30080">MIFAEEWPLMTFTLLSQLAIGMFIVLMLVKAGVGNQDSQASKAIRSGFTAVGPLTALALVFSLFHLGDPLGAPRSILNLGSSWLSREIMTAGGFFALWLVFWWLSRKGKESNALGWVTVLMGLAAVFSMASIYSSSIRPAWDNVNTYIAFYGATLAMGVLGAAAATAFGLKGQTSAGLIKTLRNMAYLGAASVLLPLAYLPVFTSGLNGGGTAAEASAQILTDSMGVLAGRGVLSIAGVILLVAALNKGAKGKTLSTGTVYLALALVIAGEFIGRYLFYAMGVTPMIGT</sequence>
<feature type="transmembrane region" description="Helical" evidence="1">
    <location>
        <begin position="43"/>
        <end position="64"/>
    </location>
</feature>
<reference evidence="2" key="1">
    <citation type="submission" date="2014-07" db="EMBL/GenBank/DDBJ databases">
        <authorList>
            <person name="Hornung V.Bastian."/>
        </authorList>
    </citation>
    <scope>NUCLEOTIDE SEQUENCE</scope>
    <source>
        <strain evidence="2">PCE-S</strain>
    </source>
</reference>
<feature type="transmembrane region" description="Helical" evidence="1">
    <location>
        <begin position="84"/>
        <end position="104"/>
    </location>
</feature>
<evidence type="ECO:0000256" key="1">
    <source>
        <dbReference type="SAM" id="Phobius"/>
    </source>
</evidence>
<name>A0A098BAA4_DESHA</name>
<keyword evidence="1" id="KW-0812">Transmembrane</keyword>
<dbReference type="PATRIC" id="fig|49338.4.peg.5286"/>
<feature type="transmembrane region" description="Helical" evidence="1">
    <location>
        <begin position="116"/>
        <end position="136"/>
    </location>
</feature>
<proteinExistence type="predicted"/>
<accession>A0A098BAA4</accession>
<dbReference type="GO" id="GO:0019645">
    <property type="term" value="P:anaerobic electron transport chain"/>
    <property type="evidence" value="ECO:0007669"/>
    <property type="project" value="InterPro"/>
</dbReference>
<dbReference type="EMBL" id="LK996017">
    <property type="protein sequence ID" value="CDX04801.1"/>
    <property type="molecule type" value="Genomic_DNA"/>
</dbReference>
<dbReference type="GO" id="GO:0009389">
    <property type="term" value="F:dimethyl sulfoxide reductase activity"/>
    <property type="evidence" value="ECO:0007669"/>
    <property type="project" value="TreeGrafter"/>
</dbReference>
<organism evidence="2">
    <name type="scientific">Desulfitobacterium hafniense</name>
    <name type="common">Desulfitobacterium frappieri</name>
    <dbReference type="NCBI Taxonomy" id="49338"/>
    <lineage>
        <taxon>Bacteria</taxon>
        <taxon>Bacillati</taxon>
        <taxon>Bacillota</taxon>
        <taxon>Clostridia</taxon>
        <taxon>Eubacteriales</taxon>
        <taxon>Desulfitobacteriaceae</taxon>
        <taxon>Desulfitobacterium</taxon>
    </lineage>
</organism>
<feature type="transmembrane region" description="Helical" evidence="1">
    <location>
        <begin position="182"/>
        <end position="204"/>
    </location>
</feature>
<dbReference type="GO" id="GO:0009390">
    <property type="term" value="C:dimethyl sulfoxide reductase complex"/>
    <property type="evidence" value="ECO:0007669"/>
    <property type="project" value="TreeGrafter"/>
</dbReference>
<dbReference type="PANTHER" id="PTHR38095:SF2">
    <property type="entry name" value="ANAEROBIC DIMETHYL SULFOXIDE REDUCTASE CHAIN C"/>
    <property type="match status" value="1"/>
</dbReference>
<evidence type="ECO:0000313" key="2">
    <source>
        <dbReference type="EMBL" id="CDX04801.1"/>
    </source>
</evidence>
<protein>
    <submittedName>
        <fullName evidence="2">Molydopterin oxidoreductase, anchor subunit</fullName>
    </submittedName>
</protein>
<dbReference type="InterPro" id="IPR007059">
    <property type="entry name" value="DmsC"/>
</dbReference>
<keyword evidence="1" id="KW-0472">Membrane</keyword>
<gene>
    <name evidence="2" type="ORF">DPCES_4915</name>
</gene>
<keyword evidence="1" id="KW-1133">Transmembrane helix</keyword>
<feature type="transmembrane region" description="Helical" evidence="1">
    <location>
        <begin position="258"/>
        <end position="278"/>
    </location>
</feature>
<dbReference type="AlphaFoldDB" id="A0A098BAA4"/>
<dbReference type="PANTHER" id="PTHR38095">
    <property type="entry name" value="ANAEROBIC DIMETHYL SULFOXIDE REDUCTASE CHAIN YNFH"/>
    <property type="match status" value="1"/>
</dbReference>
<dbReference type="RefSeq" id="WP_005815823.1">
    <property type="nucleotide sequence ID" value="NZ_CABKQQ010000055.1"/>
</dbReference>
<dbReference type="Pfam" id="PF04976">
    <property type="entry name" value="DmsC"/>
    <property type="match status" value="1"/>
</dbReference>
<dbReference type="GO" id="GO:0005886">
    <property type="term" value="C:plasma membrane"/>
    <property type="evidence" value="ECO:0007669"/>
    <property type="project" value="TreeGrafter"/>
</dbReference>
<feature type="transmembrane region" description="Helical" evidence="1">
    <location>
        <begin position="12"/>
        <end position="31"/>
    </location>
</feature>
<feature type="transmembrane region" description="Helical" evidence="1">
    <location>
        <begin position="148"/>
        <end position="170"/>
    </location>
</feature>